<evidence type="ECO:0000313" key="8">
    <source>
        <dbReference type="EMBL" id="CAI3931042.1"/>
    </source>
</evidence>
<comment type="similarity">
    <text evidence="2">Belongs to the autoinducer-2 exporter (AI-2E) (TC 2.A.86) family.</text>
</comment>
<evidence type="ECO:0000256" key="5">
    <source>
        <dbReference type="ARBA" id="ARBA00023136"/>
    </source>
</evidence>
<evidence type="ECO:0000256" key="4">
    <source>
        <dbReference type="ARBA" id="ARBA00022989"/>
    </source>
</evidence>
<name>A0A9W4TN78_9PROT</name>
<reference evidence="8" key="1">
    <citation type="submission" date="2022-10" db="EMBL/GenBank/DDBJ databases">
        <authorList>
            <person name="Botero Cardona J."/>
        </authorList>
    </citation>
    <scope>NUCLEOTIDE SEQUENCE</scope>
    <source>
        <strain evidence="8">LMG 31819</strain>
        <strain evidence="7">R-53529</strain>
    </source>
</reference>
<feature type="transmembrane region" description="Helical" evidence="6">
    <location>
        <begin position="289"/>
        <end position="308"/>
    </location>
</feature>
<feature type="transmembrane region" description="Helical" evidence="6">
    <location>
        <begin position="51"/>
        <end position="68"/>
    </location>
</feature>
<accession>A0A9W4TN78</accession>
<keyword evidence="3 6" id="KW-0812">Transmembrane</keyword>
<protein>
    <submittedName>
        <fullName evidence="8">Predicted PurR-regulated permease PerM (PerM)</fullName>
    </submittedName>
</protein>
<feature type="transmembrane region" description="Helical" evidence="6">
    <location>
        <begin position="176"/>
        <end position="194"/>
    </location>
</feature>
<comment type="subcellular location">
    <subcellularLocation>
        <location evidence="1">Membrane</location>
        <topology evidence="1">Multi-pass membrane protein</topology>
    </subcellularLocation>
</comment>
<evidence type="ECO:0000256" key="1">
    <source>
        <dbReference type="ARBA" id="ARBA00004141"/>
    </source>
</evidence>
<dbReference type="RefSeq" id="WP_271788905.1">
    <property type="nucleotide sequence ID" value="NZ_CAMXCL010000001.1"/>
</dbReference>
<feature type="transmembrane region" description="Helical" evidence="6">
    <location>
        <begin position="339"/>
        <end position="359"/>
    </location>
</feature>
<dbReference type="Proteomes" id="UP001154259">
    <property type="component" value="Unassembled WGS sequence"/>
</dbReference>
<keyword evidence="4 6" id="KW-1133">Transmembrane helix</keyword>
<sequence>MSLPHKDSDLNITRQLSIAEQIHNQTIAQTCLTILLFLFGLFTIRAFLPSLIWGVIFAIACWPLYMKAKTRWPYRKPEFLLPLVFSCIITFLFMFPLTIIAVEATKDIQTAFAWVMHASHDGVPPPQWLQSIPFAKDYVINWWNNNLADPQSASDLLSSLHLSRGVYVTQKIGAQIFHRGLLFLFTIITLFFLFKDGETVIQQCLRGSRRLFGIQGENIAKQMISSVHGTVSGLVLVGLGQGIILGIVYALVGIPHAALFGIMTAIAAMIPFCPIIAIAAVALTALLKVSSIAAITVVVIGCIVVFIADHFIRPALIGGSTKLPFIWVLIGILGGLESWGMIGLFIGPAIMAALMMLWCNWTAKKKGLSSHNT</sequence>
<feature type="transmembrane region" description="Helical" evidence="6">
    <location>
        <begin position="231"/>
        <end position="252"/>
    </location>
</feature>
<dbReference type="Pfam" id="PF01594">
    <property type="entry name" value="AI-2E_transport"/>
    <property type="match status" value="1"/>
</dbReference>
<feature type="transmembrane region" description="Helical" evidence="6">
    <location>
        <begin position="80"/>
        <end position="102"/>
    </location>
</feature>
<evidence type="ECO:0000256" key="6">
    <source>
        <dbReference type="SAM" id="Phobius"/>
    </source>
</evidence>
<dbReference type="EMBL" id="CAMXCM010000001">
    <property type="protein sequence ID" value="CAI3931042.1"/>
    <property type="molecule type" value="Genomic_DNA"/>
</dbReference>
<gene>
    <name evidence="7" type="ORF">R53529_LOCUS458</name>
    <name evidence="8" type="ORF">R53530_LOCUS643</name>
</gene>
<proteinExistence type="inferred from homology"/>
<dbReference type="InterPro" id="IPR002549">
    <property type="entry name" value="AI-2E-like"/>
</dbReference>
<keyword evidence="5 6" id="KW-0472">Membrane</keyword>
<dbReference type="AlphaFoldDB" id="A0A9W4TN78"/>
<dbReference type="EMBL" id="CAMXCS010000001">
    <property type="protein sequence ID" value="CAI3929857.1"/>
    <property type="molecule type" value="Genomic_DNA"/>
</dbReference>
<evidence type="ECO:0000256" key="2">
    <source>
        <dbReference type="ARBA" id="ARBA00009773"/>
    </source>
</evidence>
<dbReference type="PANTHER" id="PTHR21716">
    <property type="entry name" value="TRANSMEMBRANE PROTEIN"/>
    <property type="match status" value="1"/>
</dbReference>
<dbReference type="PANTHER" id="PTHR21716:SF61">
    <property type="entry name" value="BLR8064 PROTEIN"/>
    <property type="match status" value="1"/>
</dbReference>
<feature type="transmembrane region" description="Helical" evidence="6">
    <location>
        <begin position="259"/>
        <end position="283"/>
    </location>
</feature>
<organism evidence="8 9">
    <name type="scientific">Commensalibacter communis</name>
    <dbReference type="NCBI Taxonomy" id="2972786"/>
    <lineage>
        <taxon>Bacteria</taxon>
        <taxon>Pseudomonadati</taxon>
        <taxon>Pseudomonadota</taxon>
        <taxon>Alphaproteobacteria</taxon>
        <taxon>Acetobacterales</taxon>
        <taxon>Acetobacteraceae</taxon>
    </lineage>
</organism>
<evidence type="ECO:0000256" key="3">
    <source>
        <dbReference type="ARBA" id="ARBA00022692"/>
    </source>
</evidence>
<evidence type="ECO:0000313" key="9">
    <source>
        <dbReference type="Proteomes" id="UP001154255"/>
    </source>
</evidence>
<dbReference type="GO" id="GO:0016020">
    <property type="term" value="C:membrane"/>
    <property type="evidence" value="ECO:0007669"/>
    <property type="project" value="UniProtKB-SubCell"/>
</dbReference>
<dbReference type="Proteomes" id="UP001154255">
    <property type="component" value="Unassembled WGS sequence"/>
</dbReference>
<comment type="caution">
    <text evidence="8">The sequence shown here is derived from an EMBL/GenBank/DDBJ whole genome shotgun (WGS) entry which is preliminary data.</text>
</comment>
<evidence type="ECO:0000313" key="7">
    <source>
        <dbReference type="EMBL" id="CAI3929857.1"/>
    </source>
</evidence>
<keyword evidence="10" id="KW-1185">Reference proteome</keyword>
<evidence type="ECO:0000313" key="10">
    <source>
        <dbReference type="Proteomes" id="UP001154259"/>
    </source>
</evidence>